<feature type="coiled-coil region" evidence="7">
    <location>
        <begin position="885"/>
        <end position="940"/>
    </location>
</feature>
<evidence type="ECO:0000313" key="9">
    <source>
        <dbReference type="EMBL" id="VDN45891.1"/>
    </source>
</evidence>
<dbReference type="GO" id="GO:0007059">
    <property type="term" value="P:chromosome segregation"/>
    <property type="evidence" value="ECO:0007669"/>
    <property type="project" value="UniProtKB-UniRule"/>
</dbReference>
<dbReference type="InterPro" id="IPR010935">
    <property type="entry name" value="SMC_hinge"/>
</dbReference>
<reference evidence="9 10" key="1">
    <citation type="submission" date="2018-09" db="EMBL/GenBank/DDBJ databases">
        <authorList>
            <person name="Postec A."/>
        </authorList>
    </citation>
    <scope>NUCLEOTIDE SEQUENCE [LARGE SCALE GENOMIC DNA]</scope>
    <source>
        <strain evidence="9">70B-A</strain>
    </source>
</reference>
<feature type="domain" description="SMC hinge" evidence="8">
    <location>
        <begin position="524"/>
        <end position="640"/>
    </location>
</feature>
<comment type="function">
    <text evidence="7">Required for chromosome condensation and partitioning.</text>
</comment>
<keyword evidence="6 7" id="KW-0238">DNA-binding</keyword>
<evidence type="ECO:0000256" key="3">
    <source>
        <dbReference type="ARBA" id="ARBA00022741"/>
    </source>
</evidence>
<feature type="coiled-coil region" evidence="7">
    <location>
        <begin position="167"/>
        <end position="194"/>
    </location>
</feature>
<dbReference type="Gene3D" id="3.30.70.1620">
    <property type="match status" value="1"/>
</dbReference>
<keyword evidence="10" id="KW-1185">Reference proteome</keyword>
<dbReference type="Pfam" id="PF06470">
    <property type="entry name" value="SMC_hinge"/>
    <property type="match status" value="1"/>
</dbReference>
<comment type="subunit">
    <text evidence="7">Homodimer.</text>
</comment>
<dbReference type="PANTHER" id="PTHR43977">
    <property type="entry name" value="STRUCTURAL MAINTENANCE OF CHROMOSOMES PROTEIN 3"/>
    <property type="match status" value="1"/>
</dbReference>
<protein>
    <recommendedName>
        <fullName evidence="7">Chromosome partition protein Smc</fullName>
    </recommendedName>
</protein>
<evidence type="ECO:0000256" key="6">
    <source>
        <dbReference type="ARBA" id="ARBA00023125"/>
    </source>
</evidence>
<dbReference type="SUPFAM" id="SSF52540">
    <property type="entry name" value="P-loop containing nucleoside triphosphate hydrolases"/>
    <property type="match status" value="2"/>
</dbReference>
<dbReference type="GO" id="GO:0006260">
    <property type="term" value="P:DNA replication"/>
    <property type="evidence" value="ECO:0007669"/>
    <property type="project" value="UniProtKB-UniRule"/>
</dbReference>
<dbReference type="Gene3D" id="3.40.50.300">
    <property type="entry name" value="P-loop containing nucleotide triphosphate hydrolases"/>
    <property type="match status" value="2"/>
</dbReference>
<evidence type="ECO:0000259" key="8">
    <source>
        <dbReference type="SMART" id="SM00968"/>
    </source>
</evidence>
<dbReference type="InterPro" id="IPR003395">
    <property type="entry name" value="RecF/RecN/SMC_N"/>
</dbReference>
<dbReference type="GO" id="GO:0016887">
    <property type="term" value="F:ATP hydrolysis activity"/>
    <property type="evidence" value="ECO:0007669"/>
    <property type="project" value="InterPro"/>
</dbReference>
<dbReference type="InterPro" id="IPR036277">
    <property type="entry name" value="SMC_hinge_sf"/>
</dbReference>
<keyword evidence="4 7" id="KW-0067">ATP-binding</keyword>
<dbReference type="GO" id="GO:0007062">
    <property type="term" value="P:sister chromatid cohesion"/>
    <property type="evidence" value="ECO:0007669"/>
    <property type="project" value="InterPro"/>
</dbReference>
<dbReference type="GO" id="GO:0005737">
    <property type="term" value="C:cytoplasm"/>
    <property type="evidence" value="ECO:0007669"/>
    <property type="project" value="UniProtKB-SubCell"/>
</dbReference>
<keyword evidence="3 7" id="KW-0547">Nucleotide-binding</keyword>
<comment type="similarity">
    <text evidence="7">Belongs to the SMC family.</text>
</comment>
<keyword evidence="2 7" id="KW-0963">Cytoplasm</keyword>
<dbReference type="Gene3D" id="1.20.1060.20">
    <property type="match status" value="1"/>
</dbReference>
<dbReference type="GO" id="GO:0003677">
    <property type="term" value="F:DNA binding"/>
    <property type="evidence" value="ECO:0007669"/>
    <property type="project" value="UniProtKB-UniRule"/>
</dbReference>
<dbReference type="CDD" id="cd03278">
    <property type="entry name" value="ABC_SMC_barmotin"/>
    <property type="match status" value="2"/>
</dbReference>
<dbReference type="InterPro" id="IPR024704">
    <property type="entry name" value="SMC"/>
</dbReference>
<dbReference type="HAMAP" id="MF_01894">
    <property type="entry name" value="Smc_prok"/>
    <property type="match status" value="1"/>
</dbReference>
<comment type="subcellular location">
    <subcellularLocation>
        <location evidence="1 7">Cytoplasm</location>
    </subcellularLocation>
</comment>
<feature type="coiled-coil region" evidence="7">
    <location>
        <begin position="738"/>
        <end position="856"/>
    </location>
</feature>
<proteinExistence type="inferred from homology"/>
<sequence length="1188" mass="136580">MHLKSIELYGFKSFANKMVFKFEKGITAIVGPNGSGKSNVADAVRWVLGEQSAKQLRGSKMQDVIFAGTEARKPLGYCQVDLTIDNHDMKIPISYSEVTVSRRVYRSGESEYFINGTNCRMRDVLELFMDTGIGQEGYSIIGQGQIEKILSNKPEERRALFDEAVGIVKFKKRKESAEKKLDEEKQNLYRINDIITELAHQKETLTEQATKAKAYLRYKEELKVNEIGSFVMEIKKINDQIDENEAKAKIIDENIKQVRTDYQLNKTKHSEFVKKLETLESEIDVIRNQSTQLTVLKEKKESEIKLTQEQITHLNSNINRFESDINILKQKRGKIEETLQQYQEDMASLFETSEKSEDDLREHEKKLKEINEIILKEEDAVGMIQSNMIERLNEISNIKTKMQRYHTMTENAFSRKESLEARQRILSKSLEALKLSLKNETDLREGYQAEIHKLEDEKNVYNLSLSRIQENIKSIEEKRNTMISDVQNLKSKHKALTEITDQYEGYNLSIKKVMSQRHLPIYEKKICGVVADILKVEKKYEKAIEIALGGSYQNVITEDEATAKSLIAYLKTQKAGRATFLPLTNIKPNIQKNAALRLEKGFVGYGDELVEASDRYSNILSFLLGRTIIVGDINDAISMGKKHNNTLRIVTLTGDMVNPGGSLTGGAYKNDNTQFLSRKRDLETLSVRIHELDQQLKETDLVYQTQLEEKSNLDEKLETIASRLQSVSIELNGKNIQMHQLKGDVTKSDEELKELKIEVDQIIVQEQELTFQLTELEKNLMENEINKDEAESTVKDMMEKTVGLKKEKEILLETITNIRLEHASLNEQRHNAKSNLNRMQEEIKERTDDIIRIESDIMSAVSNQKTKIELLETYGQETATFEAQIQKVQIQIQQKTLDKQHLSKEQEALYLKQEELSESITLLEKDALRVQNSLSKLEAQKESHMEYMWNEYELTYNHIMTQEQDQLGSMSSIKKSIEALKTQIRDLGDVNVNAITEYKTVDERHQFLSEQKEDLIEAEKQLRTVIIELEERMQTQFREQFNAINLKFQQVFKDLFGGGKAFLRLSDEEQVLEAGIHINVQPPGKKLQSMMLLSGGERAFTAIALLFAIQSLKPSPFCVLDEIEAALDDANVERFAKYLKKLTVNTQFIIITHRRGTMEVSDALYGITMQEKGISTQVSVKLLEDILE</sequence>
<dbReference type="GO" id="GO:0005694">
    <property type="term" value="C:chromosome"/>
    <property type="evidence" value="ECO:0007669"/>
    <property type="project" value="InterPro"/>
</dbReference>
<evidence type="ECO:0000313" key="10">
    <source>
        <dbReference type="Proteomes" id="UP000279029"/>
    </source>
</evidence>
<dbReference type="EMBL" id="LR130778">
    <property type="protein sequence ID" value="VDN45891.1"/>
    <property type="molecule type" value="Genomic_DNA"/>
</dbReference>
<dbReference type="Pfam" id="PF02463">
    <property type="entry name" value="SMC_N"/>
    <property type="match status" value="1"/>
</dbReference>
<comment type="domain">
    <text evidence="7">Contains large globular domains required for ATP hydrolysis at each terminus and a third globular domain forming a flexible hinge near the middle of the molecule. These domains are separated by coiled-coil structures.</text>
</comment>
<dbReference type="InterPro" id="IPR011890">
    <property type="entry name" value="SMC_prok"/>
</dbReference>
<dbReference type="GO" id="GO:0030261">
    <property type="term" value="P:chromosome condensation"/>
    <property type="evidence" value="ECO:0007669"/>
    <property type="project" value="InterPro"/>
</dbReference>
<dbReference type="AlphaFoldDB" id="A0A3P7PRS1"/>
<dbReference type="Proteomes" id="UP000279029">
    <property type="component" value="Chromosome"/>
</dbReference>
<dbReference type="FunFam" id="3.40.50.300:FF:000901">
    <property type="entry name" value="Chromosome partition protein Smc"/>
    <property type="match status" value="1"/>
</dbReference>
<dbReference type="PIRSF" id="PIRSF005719">
    <property type="entry name" value="SMC"/>
    <property type="match status" value="1"/>
</dbReference>
<dbReference type="SUPFAM" id="SSF75553">
    <property type="entry name" value="Smc hinge domain"/>
    <property type="match status" value="1"/>
</dbReference>
<dbReference type="KEGG" id="cbar:PATL70BA_0053"/>
<keyword evidence="5 7" id="KW-0175">Coiled coil</keyword>
<evidence type="ECO:0000256" key="1">
    <source>
        <dbReference type="ARBA" id="ARBA00004496"/>
    </source>
</evidence>
<feature type="coiled-coil region" evidence="7">
    <location>
        <begin position="234"/>
        <end position="380"/>
    </location>
</feature>
<feature type="coiled-coil region" evidence="7">
    <location>
        <begin position="430"/>
        <end position="492"/>
    </location>
</feature>
<evidence type="ECO:0000256" key="2">
    <source>
        <dbReference type="ARBA" id="ARBA00022490"/>
    </source>
</evidence>
<dbReference type="GO" id="GO:0005524">
    <property type="term" value="F:ATP binding"/>
    <property type="evidence" value="ECO:0007669"/>
    <property type="project" value="UniProtKB-UniRule"/>
</dbReference>
<evidence type="ECO:0000256" key="7">
    <source>
        <dbReference type="HAMAP-Rule" id="MF_01894"/>
    </source>
</evidence>
<dbReference type="NCBIfam" id="TIGR02168">
    <property type="entry name" value="SMC_prok_B"/>
    <property type="match status" value="1"/>
</dbReference>
<name>A0A3P7PRS1_9FIRM</name>
<dbReference type="SMART" id="SM00968">
    <property type="entry name" value="SMC_hinge"/>
    <property type="match status" value="1"/>
</dbReference>
<evidence type="ECO:0000256" key="5">
    <source>
        <dbReference type="ARBA" id="ARBA00023054"/>
    </source>
</evidence>
<dbReference type="InterPro" id="IPR027417">
    <property type="entry name" value="P-loop_NTPase"/>
</dbReference>
<dbReference type="FunFam" id="3.40.50.300:FF:000984">
    <property type="entry name" value="Chromosome partition protein Smc"/>
    <property type="match status" value="1"/>
</dbReference>
<organism evidence="9 10">
    <name type="scientific">Petrocella atlantisensis</name>
    <dbReference type="NCBI Taxonomy" id="2173034"/>
    <lineage>
        <taxon>Bacteria</taxon>
        <taxon>Bacillati</taxon>
        <taxon>Bacillota</taxon>
        <taxon>Clostridia</taxon>
        <taxon>Lachnospirales</taxon>
        <taxon>Vallitaleaceae</taxon>
        <taxon>Petrocella</taxon>
    </lineage>
</organism>
<accession>A0A3P7PRS1</accession>
<feature type="binding site" evidence="7">
    <location>
        <begin position="32"/>
        <end position="39"/>
    </location>
    <ligand>
        <name>ATP</name>
        <dbReference type="ChEBI" id="CHEBI:30616"/>
    </ligand>
</feature>
<evidence type="ECO:0000256" key="4">
    <source>
        <dbReference type="ARBA" id="ARBA00022840"/>
    </source>
</evidence>
<gene>
    <name evidence="7 9" type="primary">smc</name>
    <name evidence="9" type="ORF">PATL70BA_0053</name>
</gene>